<evidence type="ECO:0000313" key="2">
    <source>
        <dbReference type="Proteomes" id="UP001243375"/>
    </source>
</evidence>
<sequence length="131" mass="14443">MIETPDNLIDTLNGLNRSLEESNDALEQKQKEDEADIQALERQVRSPEDQLQDAKDGLDVVKVSSRWCVVADPGLGDGTSKKGRKKHGNTMQACPRMQIRPNMPNPVIFSLHLSASNRQTLATAPPPDLTV</sequence>
<dbReference type="EMBL" id="JASBWU010000013">
    <property type="protein sequence ID" value="KAJ9117006.1"/>
    <property type="molecule type" value="Genomic_DNA"/>
</dbReference>
<proteinExistence type="predicted"/>
<organism evidence="1 2">
    <name type="scientific">Naganishia vaughanmartiniae</name>
    <dbReference type="NCBI Taxonomy" id="1424756"/>
    <lineage>
        <taxon>Eukaryota</taxon>
        <taxon>Fungi</taxon>
        <taxon>Dikarya</taxon>
        <taxon>Basidiomycota</taxon>
        <taxon>Agaricomycotina</taxon>
        <taxon>Tremellomycetes</taxon>
        <taxon>Filobasidiales</taxon>
        <taxon>Filobasidiaceae</taxon>
        <taxon>Naganishia</taxon>
    </lineage>
</organism>
<dbReference type="Proteomes" id="UP001243375">
    <property type="component" value="Unassembled WGS sequence"/>
</dbReference>
<protein>
    <submittedName>
        <fullName evidence="1">Uncharacterized protein</fullName>
    </submittedName>
</protein>
<keyword evidence="2" id="KW-1185">Reference proteome</keyword>
<accession>A0ACC2X039</accession>
<name>A0ACC2X039_9TREE</name>
<evidence type="ECO:0000313" key="1">
    <source>
        <dbReference type="EMBL" id="KAJ9117006.1"/>
    </source>
</evidence>
<comment type="caution">
    <text evidence="1">The sequence shown here is derived from an EMBL/GenBank/DDBJ whole genome shotgun (WGS) entry which is preliminary data.</text>
</comment>
<reference evidence="1" key="1">
    <citation type="submission" date="2023-04" db="EMBL/GenBank/DDBJ databases">
        <title>Draft Genome sequencing of Naganishia species isolated from polar environments using Oxford Nanopore Technology.</title>
        <authorList>
            <person name="Leo P."/>
            <person name="Venkateswaran K."/>
        </authorList>
    </citation>
    <scope>NUCLEOTIDE SEQUENCE</scope>
    <source>
        <strain evidence="1">MNA-CCFEE 5425</strain>
    </source>
</reference>
<gene>
    <name evidence="1" type="ORF">QFC22_004664</name>
</gene>